<dbReference type="SMART" id="SM00829">
    <property type="entry name" value="PKS_ER"/>
    <property type="match status" value="1"/>
</dbReference>
<dbReference type="Gene3D" id="3.40.50.720">
    <property type="entry name" value="NAD(P)-binding Rossmann-like Domain"/>
    <property type="match status" value="1"/>
</dbReference>
<dbReference type="PANTHER" id="PTHR45348">
    <property type="entry name" value="HYPOTHETICAL OXIDOREDUCTASE (EUROFUNG)"/>
    <property type="match status" value="1"/>
</dbReference>
<dbReference type="Pfam" id="PF08240">
    <property type="entry name" value="ADH_N"/>
    <property type="match status" value="1"/>
</dbReference>
<dbReference type="CDD" id="cd08249">
    <property type="entry name" value="enoyl_reductase_like"/>
    <property type="match status" value="1"/>
</dbReference>
<protein>
    <submittedName>
        <fullName evidence="2">Zinc-binding alcohol dehydrogenase family protein</fullName>
    </submittedName>
</protein>
<evidence type="ECO:0000259" key="1">
    <source>
        <dbReference type="SMART" id="SM00829"/>
    </source>
</evidence>
<gene>
    <name evidence="2" type="ORF">SIL82_13030</name>
</gene>
<dbReference type="Gene3D" id="3.90.180.10">
    <property type="entry name" value="Medium-chain alcohol dehydrogenases, catalytic domain"/>
    <property type="match status" value="1"/>
</dbReference>
<organism evidence="2 3">
    <name type="scientific">Sphingomonas echinoides</name>
    <dbReference type="NCBI Taxonomy" id="59803"/>
    <lineage>
        <taxon>Bacteria</taxon>
        <taxon>Pseudomonadati</taxon>
        <taxon>Pseudomonadota</taxon>
        <taxon>Alphaproteobacteria</taxon>
        <taxon>Sphingomonadales</taxon>
        <taxon>Sphingomonadaceae</taxon>
        <taxon>Sphingomonas</taxon>
    </lineage>
</organism>
<accession>A0ABU4PM52</accession>
<dbReference type="InterPro" id="IPR036291">
    <property type="entry name" value="NAD(P)-bd_dom_sf"/>
</dbReference>
<proteinExistence type="predicted"/>
<evidence type="ECO:0000313" key="2">
    <source>
        <dbReference type="EMBL" id="MDX5985186.1"/>
    </source>
</evidence>
<feature type="domain" description="Enoyl reductase (ER)" evidence="1">
    <location>
        <begin position="13"/>
        <end position="370"/>
    </location>
</feature>
<name>A0ABU4PM52_9SPHN</name>
<dbReference type="InterPro" id="IPR020843">
    <property type="entry name" value="ER"/>
</dbReference>
<comment type="caution">
    <text evidence="2">The sequence shown here is derived from an EMBL/GenBank/DDBJ whole genome shotgun (WGS) entry which is preliminary data.</text>
</comment>
<keyword evidence="3" id="KW-1185">Reference proteome</keyword>
<dbReference type="EMBL" id="JAWXXV010000001">
    <property type="protein sequence ID" value="MDX5985186.1"/>
    <property type="molecule type" value="Genomic_DNA"/>
</dbReference>
<dbReference type="RefSeq" id="WP_010402284.1">
    <property type="nucleotide sequence ID" value="NZ_JAWXXV010000001.1"/>
</dbReference>
<dbReference type="InterPro" id="IPR047122">
    <property type="entry name" value="Trans-enoyl_RdTase-like"/>
</dbReference>
<sequence length="372" mass="39063">MVENEALWLNAKRAPFTVGAAPYTAAEAGEIVVRVRAVAVNPMDRLQQTLGDLFTPWTAYPFIVGSDIAGDVVEVGSGVTRFAVGDRVVGYAAGSDQQRNRAAEGGFQAFVVVLAHMAAPIPAAMTYEEAAVLPLGISTAACGMFQKDFLAMNPPSGAATPARKTLLVWGGSTSVGSNAIQLAVAAGYDVVTTASPRNFDYVKRLGARQVFDYRSKTVLADIVSALRGREIVGALAIGPGSAAACIEIVGACKGNRFVAMATPPTSWDNVPRGRSRLLHLVPALVRMLIGTLALARKARRRKVRTKMIWGSALIANEVGPIIFEAFLPAALAEGRFVAAPAPTVVGTGLAQIPVALERQRQGVSATKLVVTL</sequence>
<dbReference type="PANTHER" id="PTHR45348:SF2">
    <property type="entry name" value="ZINC-TYPE ALCOHOL DEHYDROGENASE-LIKE PROTEIN C2E1P3.01"/>
    <property type="match status" value="1"/>
</dbReference>
<dbReference type="SUPFAM" id="SSF50129">
    <property type="entry name" value="GroES-like"/>
    <property type="match status" value="1"/>
</dbReference>
<dbReference type="InterPro" id="IPR011032">
    <property type="entry name" value="GroES-like_sf"/>
</dbReference>
<dbReference type="InterPro" id="IPR013154">
    <property type="entry name" value="ADH-like_N"/>
</dbReference>
<dbReference type="SUPFAM" id="SSF51735">
    <property type="entry name" value="NAD(P)-binding Rossmann-fold domains"/>
    <property type="match status" value="1"/>
</dbReference>
<dbReference type="Proteomes" id="UP001279660">
    <property type="component" value="Unassembled WGS sequence"/>
</dbReference>
<evidence type="ECO:0000313" key="3">
    <source>
        <dbReference type="Proteomes" id="UP001279660"/>
    </source>
</evidence>
<reference evidence="2 3" key="1">
    <citation type="submission" date="2023-11" db="EMBL/GenBank/DDBJ databases">
        <title>MicrobeMod: A computational toolkit for identifying prokaryotic methylation and restriction-modification with nanopore sequencing.</title>
        <authorList>
            <person name="Crits-Christoph A."/>
            <person name="Kang S.C."/>
            <person name="Lee H."/>
            <person name="Ostrov N."/>
        </authorList>
    </citation>
    <scope>NUCLEOTIDE SEQUENCE [LARGE SCALE GENOMIC DNA]</scope>
    <source>
        <strain evidence="2 3">ATCC 14820</strain>
    </source>
</reference>